<accession>A0ABV6CBH1</accession>
<gene>
    <name evidence="1" type="ORF">ACFFIT_05085</name>
</gene>
<evidence type="ECO:0000313" key="2">
    <source>
        <dbReference type="Proteomes" id="UP001589758"/>
    </source>
</evidence>
<comment type="caution">
    <text evidence="1">The sequence shown here is derived from an EMBL/GenBank/DDBJ whole genome shotgun (WGS) entry which is preliminary data.</text>
</comment>
<sequence length="245" mass="28138">MQTNSIPLYKNPVALDQKKHSNLFLVPKIDYSFAQEDLLIPILLSELRSAVKHFPIVFTTSVPSCLVAVMGIANRKNQFIENGEWKVGTYMPQYLKRYPFLIIKNANVNPAVNILGIDLKEPNVISNNLLESNYANPLFIENKPTEITNSALKYCLSFQNGFNKTKKFVQAIEELQMIVPKKISLKKNNGEIEQMHGLQFLNDKKIFQLPEETYNLLNKKGFLHYISLIHASQQNWQTLLNQVKD</sequence>
<dbReference type="EMBL" id="JBHLXE010000048">
    <property type="protein sequence ID" value="MFC0179470.1"/>
    <property type="molecule type" value="Genomic_DNA"/>
</dbReference>
<keyword evidence="2" id="KW-1185">Reference proteome</keyword>
<reference evidence="1 2" key="1">
    <citation type="submission" date="2024-09" db="EMBL/GenBank/DDBJ databases">
        <authorList>
            <person name="Sun Q."/>
            <person name="Mori K."/>
        </authorList>
    </citation>
    <scope>NUCLEOTIDE SEQUENCE [LARGE SCALE GENOMIC DNA]</scope>
    <source>
        <strain evidence="1 2">CCM 8545</strain>
    </source>
</reference>
<name>A0ABV6CBH1_9GAMM</name>
<organism evidence="1 2">
    <name type="scientific">Thorsellia kenyensis</name>
    <dbReference type="NCBI Taxonomy" id="1549888"/>
    <lineage>
        <taxon>Bacteria</taxon>
        <taxon>Pseudomonadati</taxon>
        <taxon>Pseudomonadota</taxon>
        <taxon>Gammaproteobacteria</taxon>
        <taxon>Enterobacterales</taxon>
        <taxon>Thorselliaceae</taxon>
        <taxon>Thorsellia</taxon>
    </lineage>
</organism>
<dbReference type="InterPro" id="IPR010836">
    <property type="entry name" value="SapC"/>
</dbReference>
<proteinExistence type="predicted"/>
<dbReference type="Proteomes" id="UP001589758">
    <property type="component" value="Unassembled WGS sequence"/>
</dbReference>
<evidence type="ECO:0000313" key="1">
    <source>
        <dbReference type="EMBL" id="MFC0179470.1"/>
    </source>
</evidence>
<protein>
    <submittedName>
        <fullName evidence="1">SapC family protein</fullName>
    </submittedName>
</protein>
<dbReference type="Pfam" id="PF07277">
    <property type="entry name" value="SapC"/>
    <property type="match status" value="1"/>
</dbReference>
<dbReference type="RefSeq" id="WP_385876572.1">
    <property type="nucleotide sequence ID" value="NZ_JBHLXE010000048.1"/>
</dbReference>